<evidence type="ECO:0000313" key="2">
    <source>
        <dbReference type="EMBL" id="KAK6629164.1"/>
    </source>
</evidence>
<dbReference type="EMBL" id="JAWJWE010000036">
    <property type="protein sequence ID" value="KAK6629164.1"/>
    <property type="molecule type" value="Genomic_DNA"/>
</dbReference>
<evidence type="ECO:0000256" key="1">
    <source>
        <dbReference type="SAM" id="MobiDB-lite"/>
    </source>
</evidence>
<reference evidence="2 3" key="1">
    <citation type="submission" date="2023-10" db="EMBL/GenBank/DDBJ databases">
        <title>Genomes of two closely related lineages of the louse Polyplax serrata with different host specificities.</title>
        <authorList>
            <person name="Martinu J."/>
            <person name="Tarabai H."/>
            <person name="Stefka J."/>
            <person name="Hypsa V."/>
        </authorList>
    </citation>
    <scope>NUCLEOTIDE SEQUENCE [LARGE SCALE GENOMIC DNA]</scope>
    <source>
        <strain evidence="2">HR10_N</strain>
    </source>
</reference>
<sequence>MIDFKLSTCKEELLGNKFRTNELRKFVCCDAFPRGQEPYERKKNRELSLKTRNQRAASLRMKGQSIGENQTSGLDSLLPPADPPKKSNWQVIEHFATDCSTHSPNLIAVSTSTTYEQQFENYCEVSLFRAVVSAPERSTLDFNFYDDSHELLGEVKTLDPGE</sequence>
<feature type="region of interest" description="Disordered" evidence="1">
    <location>
        <begin position="58"/>
        <end position="84"/>
    </location>
</feature>
<dbReference type="Proteomes" id="UP001372834">
    <property type="component" value="Unassembled WGS sequence"/>
</dbReference>
<protein>
    <submittedName>
        <fullName evidence="2">Uncharacterized protein</fullName>
    </submittedName>
</protein>
<dbReference type="AlphaFoldDB" id="A0AAN8NZG8"/>
<evidence type="ECO:0000313" key="3">
    <source>
        <dbReference type="Proteomes" id="UP001372834"/>
    </source>
</evidence>
<gene>
    <name evidence="2" type="ORF">RUM43_002981</name>
</gene>
<name>A0AAN8NZG8_POLSC</name>
<proteinExistence type="predicted"/>
<accession>A0AAN8NZG8</accession>
<comment type="caution">
    <text evidence="2">The sequence shown here is derived from an EMBL/GenBank/DDBJ whole genome shotgun (WGS) entry which is preliminary data.</text>
</comment>
<organism evidence="2 3">
    <name type="scientific">Polyplax serrata</name>
    <name type="common">Common mouse louse</name>
    <dbReference type="NCBI Taxonomy" id="468196"/>
    <lineage>
        <taxon>Eukaryota</taxon>
        <taxon>Metazoa</taxon>
        <taxon>Ecdysozoa</taxon>
        <taxon>Arthropoda</taxon>
        <taxon>Hexapoda</taxon>
        <taxon>Insecta</taxon>
        <taxon>Pterygota</taxon>
        <taxon>Neoptera</taxon>
        <taxon>Paraneoptera</taxon>
        <taxon>Psocodea</taxon>
        <taxon>Troctomorpha</taxon>
        <taxon>Phthiraptera</taxon>
        <taxon>Anoplura</taxon>
        <taxon>Polyplacidae</taxon>
        <taxon>Polyplax</taxon>
    </lineage>
</organism>